<dbReference type="InterPro" id="IPR000073">
    <property type="entry name" value="AB_hydrolase_1"/>
</dbReference>
<keyword evidence="13" id="KW-1185">Reference proteome</keyword>
<dbReference type="Gene3D" id="3.40.50.1820">
    <property type="entry name" value="alpha/beta hydrolase"/>
    <property type="match status" value="1"/>
</dbReference>
<evidence type="ECO:0000256" key="3">
    <source>
        <dbReference type="ARBA" id="ARBA00010088"/>
    </source>
</evidence>
<comment type="similarity">
    <text evidence="3 8 10">Belongs to the peptidase S33 family.</text>
</comment>
<dbReference type="PANTHER" id="PTHR43722:SF1">
    <property type="entry name" value="PROLINE IMINOPEPTIDASE"/>
    <property type="match status" value="1"/>
</dbReference>
<sequence>MERRMYPEIEPYEHGMVDVGGGNAVYWEQCGNPDGLPAVVLHGGPGSGCTPGHRRWFDPRRYRIVLLDQRNCGRSTPHAADHDTDLSENTTTNLVADLELLRATLSIDRWLVFGGSFGSVLALAYAERFPERVSALVLFGVATGRQSEVDLLLRGLAPLFPQQWTRFRQAAGDDDLAAGYARRLNSPSPEERADAAAEWCRWEDAISPTTGPSVRFQDARFRLGFARIVTHYWSNGHFLPEDDILIREAGRLAEVPGVIVQGRLDFGNLAGTPWELANAWPHCDLIVVDEGAHETSTPGMTTTLLSTVDRFASEIRTPPGPPARPRSPHGQ</sequence>
<dbReference type="PRINTS" id="PR00793">
    <property type="entry name" value="PROAMNOPTASE"/>
</dbReference>
<evidence type="ECO:0000313" key="12">
    <source>
        <dbReference type="EMBL" id="OLF08129.1"/>
    </source>
</evidence>
<dbReference type="InterPro" id="IPR005944">
    <property type="entry name" value="Pro_iminopeptidase"/>
</dbReference>
<protein>
    <recommendedName>
        <fullName evidence="8 10">Proline iminopeptidase</fullName>
        <shortName evidence="8">PIP</shortName>
        <ecNumber evidence="8 10">3.4.11.5</ecNumber>
    </recommendedName>
    <alternativeName>
        <fullName evidence="8">Prolyl aminopeptidase</fullName>
    </alternativeName>
</protein>
<evidence type="ECO:0000256" key="2">
    <source>
        <dbReference type="ARBA" id="ARBA00004496"/>
    </source>
</evidence>
<dbReference type="PANTHER" id="PTHR43722">
    <property type="entry name" value="PROLINE IMINOPEPTIDASE"/>
    <property type="match status" value="1"/>
</dbReference>
<evidence type="ECO:0000256" key="10">
    <source>
        <dbReference type="RuleBase" id="RU003421"/>
    </source>
</evidence>
<evidence type="ECO:0000256" key="7">
    <source>
        <dbReference type="ARBA" id="ARBA00022801"/>
    </source>
</evidence>
<evidence type="ECO:0000256" key="1">
    <source>
        <dbReference type="ARBA" id="ARBA00001585"/>
    </source>
</evidence>
<proteinExistence type="inferred from homology"/>
<dbReference type="Proteomes" id="UP000185696">
    <property type="component" value="Unassembled WGS sequence"/>
</dbReference>
<accession>A0A7Z1AXR6</accession>
<dbReference type="PRINTS" id="PR00111">
    <property type="entry name" value="ABHYDROLASE"/>
</dbReference>
<keyword evidence="5 8" id="KW-0963">Cytoplasm</keyword>
<gene>
    <name evidence="12" type="ORF">BLA60_25055</name>
</gene>
<comment type="caution">
    <text evidence="12">The sequence shown here is derived from an EMBL/GenBank/DDBJ whole genome shotgun (WGS) entry which is preliminary data.</text>
</comment>
<keyword evidence="4 8" id="KW-0031">Aminopeptidase</keyword>
<keyword evidence="7 8" id="KW-0378">Hydrolase</keyword>
<evidence type="ECO:0000256" key="8">
    <source>
        <dbReference type="PIRNR" id="PIRNR006431"/>
    </source>
</evidence>
<feature type="active site" description="Proton donor" evidence="9">
    <location>
        <position position="293"/>
    </location>
</feature>
<keyword evidence="6 8" id="KW-0645">Protease</keyword>
<comment type="subcellular location">
    <subcellularLocation>
        <location evidence="2 8">Cytoplasm</location>
    </subcellularLocation>
</comment>
<name>A0A7Z1AXR6_9PSEU</name>
<evidence type="ECO:0000256" key="9">
    <source>
        <dbReference type="PIRSR" id="PIRSR006431-1"/>
    </source>
</evidence>
<dbReference type="AlphaFoldDB" id="A0A7Z1AXR6"/>
<dbReference type="SUPFAM" id="SSF53474">
    <property type="entry name" value="alpha/beta-Hydrolases"/>
    <property type="match status" value="1"/>
</dbReference>
<dbReference type="Pfam" id="PF00561">
    <property type="entry name" value="Abhydrolase_1"/>
    <property type="match status" value="1"/>
</dbReference>
<evidence type="ECO:0000313" key="13">
    <source>
        <dbReference type="Proteomes" id="UP000185696"/>
    </source>
</evidence>
<evidence type="ECO:0000259" key="11">
    <source>
        <dbReference type="Pfam" id="PF00561"/>
    </source>
</evidence>
<dbReference type="EC" id="3.4.11.5" evidence="8 10"/>
<reference evidence="12 13" key="1">
    <citation type="submission" date="2016-12" db="EMBL/GenBank/DDBJ databases">
        <title>The draft genome sequence of Actinophytocola xinjiangensis.</title>
        <authorList>
            <person name="Wang W."/>
            <person name="Yuan L."/>
        </authorList>
    </citation>
    <scope>NUCLEOTIDE SEQUENCE [LARGE SCALE GENOMIC DNA]</scope>
    <source>
        <strain evidence="12 13">CGMCC 4.4663</strain>
    </source>
</reference>
<dbReference type="NCBIfam" id="TIGR01249">
    <property type="entry name" value="pro_imino_pep_1"/>
    <property type="match status" value="1"/>
</dbReference>
<feature type="domain" description="AB hydrolase-1" evidence="11">
    <location>
        <begin position="39"/>
        <end position="294"/>
    </location>
</feature>
<evidence type="ECO:0000256" key="6">
    <source>
        <dbReference type="ARBA" id="ARBA00022670"/>
    </source>
</evidence>
<dbReference type="GO" id="GO:0005737">
    <property type="term" value="C:cytoplasm"/>
    <property type="evidence" value="ECO:0007669"/>
    <property type="project" value="UniProtKB-SubCell"/>
</dbReference>
<dbReference type="GO" id="GO:0004177">
    <property type="term" value="F:aminopeptidase activity"/>
    <property type="evidence" value="ECO:0007669"/>
    <property type="project" value="UniProtKB-UniRule"/>
</dbReference>
<dbReference type="EMBL" id="MSIF01000013">
    <property type="protein sequence ID" value="OLF08129.1"/>
    <property type="molecule type" value="Genomic_DNA"/>
</dbReference>
<dbReference type="PIRSF" id="PIRSF006431">
    <property type="entry name" value="Pept_S33"/>
    <property type="match status" value="1"/>
</dbReference>
<evidence type="ECO:0000256" key="4">
    <source>
        <dbReference type="ARBA" id="ARBA00022438"/>
    </source>
</evidence>
<dbReference type="InterPro" id="IPR002410">
    <property type="entry name" value="Peptidase_S33"/>
</dbReference>
<feature type="active site" evidence="9">
    <location>
        <position position="265"/>
    </location>
</feature>
<dbReference type="InterPro" id="IPR029058">
    <property type="entry name" value="AB_hydrolase_fold"/>
</dbReference>
<feature type="active site" description="Nucleophile" evidence="9">
    <location>
        <position position="116"/>
    </location>
</feature>
<organism evidence="12 13">
    <name type="scientific">Actinophytocola xinjiangensis</name>
    <dbReference type="NCBI Taxonomy" id="485602"/>
    <lineage>
        <taxon>Bacteria</taxon>
        <taxon>Bacillati</taxon>
        <taxon>Actinomycetota</taxon>
        <taxon>Actinomycetes</taxon>
        <taxon>Pseudonocardiales</taxon>
        <taxon>Pseudonocardiaceae</taxon>
    </lineage>
</organism>
<evidence type="ECO:0000256" key="5">
    <source>
        <dbReference type="ARBA" id="ARBA00022490"/>
    </source>
</evidence>
<comment type="catalytic activity">
    <reaction evidence="1 8 10">
        <text>Release of N-terminal proline from a peptide.</text>
        <dbReference type="EC" id="3.4.11.5"/>
    </reaction>
</comment>
<dbReference type="GO" id="GO:0006508">
    <property type="term" value="P:proteolysis"/>
    <property type="evidence" value="ECO:0007669"/>
    <property type="project" value="UniProtKB-KW"/>
</dbReference>